<sequence>LGAQAHHWRGMSYEAATRPRAARDAYRAARAAWARLPEDSLGTGAPTAEDTADRLAGLG</sequence>
<dbReference type="Proteomes" id="UP000470520">
    <property type="component" value="Unassembled WGS sequence"/>
</dbReference>
<evidence type="ECO:0000256" key="1">
    <source>
        <dbReference type="SAM" id="MobiDB-lite"/>
    </source>
</evidence>
<dbReference type="EMBL" id="JAAGMR010000093">
    <property type="protein sequence ID" value="NEB91548.1"/>
    <property type="molecule type" value="Genomic_DNA"/>
</dbReference>
<reference evidence="2 3" key="1">
    <citation type="submission" date="2020-01" db="EMBL/GenBank/DDBJ databases">
        <title>Insect and environment-associated Actinomycetes.</title>
        <authorList>
            <person name="Currrie C."/>
            <person name="Chevrette M."/>
            <person name="Carlson C."/>
            <person name="Stubbendieck R."/>
            <person name="Wendt-Pienkowski E."/>
        </authorList>
    </citation>
    <scope>NUCLEOTIDE SEQUENCE [LARGE SCALE GENOMIC DNA]</scope>
    <source>
        <strain evidence="2 3">SID7754</strain>
    </source>
</reference>
<accession>A0A7K3QNS7</accession>
<protein>
    <submittedName>
        <fullName evidence="2">Uncharacterized protein</fullName>
    </submittedName>
</protein>
<gene>
    <name evidence="2" type="ORF">G3I21_07410</name>
</gene>
<dbReference type="AlphaFoldDB" id="A0A7K3QNS7"/>
<proteinExistence type="predicted"/>
<feature type="region of interest" description="Disordered" evidence="1">
    <location>
        <begin position="37"/>
        <end position="59"/>
    </location>
</feature>
<comment type="caution">
    <text evidence="2">The sequence shown here is derived from an EMBL/GenBank/DDBJ whole genome shotgun (WGS) entry which is preliminary data.</text>
</comment>
<evidence type="ECO:0000313" key="3">
    <source>
        <dbReference type="Proteomes" id="UP000470520"/>
    </source>
</evidence>
<dbReference type="RefSeq" id="WP_164187431.1">
    <property type="nucleotide sequence ID" value="NZ_JAAGMR010000093.1"/>
</dbReference>
<evidence type="ECO:0000313" key="2">
    <source>
        <dbReference type="EMBL" id="NEB91548.1"/>
    </source>
</evidence>
<feature type="non-terminal residue" evidence="2">
    <location>
        <position position="1"/>
    </location>
</feature>
<organism evidence="2 3">
    <name type="scientific">Streptomyces bauhiniae</name>
    <dbReference type="NCBI Taxonomy" id="2340725"/>
    <lineage>
        <taxon>Bacteria</taxon>
        <taxon>Bacillati</taxon>
        <taxon>Actinomycetota</taxon>
        <taxon>Actinomycetes</taxon>
        <taxon>Kitasatosporales</taxon>
        <taxon>Streptomycetaceae</taxon>
        <taxon>Streptomyces</taxon>
    </lineage>
</organism>
<name>A0A7K3QNS7_9ACTN</name>